<dbReference type="InterPro" id="IPR020103">
    <property type="entry name" value="PsdUridine_synth_cat_dom_sf"/>
</dbReference>
<dbReference type="EMBL" id="CP002630">
    <property type="protein sequence ID" value="AEB11891.1"/>
    <property type="molecule type" value="Genomic_DNA"/>
</dbReference>
<dbReference type="GO" id="GO:0031119">
    <property type="term" value="P:tRNA pseudouridine synthesis"/>
    <property type="evidence" value="ECO:0007669"/>
    <property type="project" value="UniProtKB-UniRule"/>
</dbReference>
<accession>F2NP90</accession>
<keyword evidence="3 4" id="KW-0413">Isomerase</keyword>
<keyword evidence="2 4" id="KW-0819">tRNA processing</keyword>
<feature type="active site" description="Nucleophile" evidence="4">
    <location>
        <position position="86"/>
    </location>
</feature>
<dbReference type="InterPro" id="IPR050170">
    <property type="entry name" value="TruD_pseudoU_synthase"/>
</dbReference>
<dbReference type="STRING" id="869210.Marky_1150"/>
<dbReference type="EC" id="5.4.99.27" evidence="4"/>
<dbReference type="InterPro" id="IPR001656">
    <property type="entry name" value="PsdUridine_synth_TruD"/>
</dbReference>
<comment type="similarity">
    <text evidence="1 4">Belongs to the pseudouridine synthase TruD family.</text>
</comment>
<dbReference type="SUPFAM" id="SSF55120">
    <property type="entry name" value="Pseudouridine synthase"/>
    <property type="match status" value="1"/>
</dbReference>
<dbReference type="PROSITE" id="PS01268">
    <property type="entry name" value="UPF0024"/>
    <property type="match status" value="1"/>
</dbReference>
<organism evidence="6 7">
    <name type="scientific">Marinithermus hydrothermalis (strain DSM 14884 / JCM 11576 / T1)</name>
    <dbReference type="NCBI Taxonomy" id="869210"/>
    <lineage>
        <taxon>Bacteria</taxon>
        <taxon>Thermotogati</taxon>
        <taxon>Deinococcota</taxon>
        <taxon>Deinococci</taxon>
        <taxon>Thermales</taxon>
        <taxon>Thermaceae</taxon>
        <taxon>Marinithermus</taxon>
    </lineage>
</organism>
<keyword evidence="7" id="KW-1185">Reference proteome</keyword>
<gene>
    <name evidence="4" type="primary">truD</name>
    <name evidence="6" type="ordered locus">Marky_1150</name>
</gene>
<evidence type="ECO:0000256" key="1">
    <source>
        <dbReference type="ARBA" id="ARBA00007953"/>
    </source>
</evidence>
<dbReference type="InterPro" id="IPR011760">
    <property type="entry name" value="PsdUridine_synth_TruD_insert"/>
</dbReference>
<dbReference type="PANTHER" id="PTHR47811:SF1">
    <property type="entry name" value="TRNA PSEUDOURIDINE SYNTHASE D"/>
    <property type="match status" value="1"/>
</dbReference>
<evidence type="ECO:0000313" key="6">
    <source>
        <dbReference type="EMBL" id="AEB11891.1"/>
    </source>
</evidence>
<dbReference type="InterPro" id="IPR042214">
    <property type="entry name" value="TruD_catalytic"/>
</dbReference>
<name>F2NP90_MARHT</name>
<evidence type="ECO:0000256" key="4">
    <source>
        <dbReference type="HAMAP-Rule" id="MF_01082"/>
    </source>
</evidence>
<dbReference type="eggNOG" id="COG0585">
    <property type="taxonomic scope" value="Bacteria"/>
</dbReference>
<dbReference type="InterPro" id="IPR043165">
    <property type="entry name" value="TruD_insert_sf"/>
</dbReference>
<dbReference type="Pfam" id="PF01142">
    <property type="entry name" value="TruD"/>
    <property type="match status" value="2"/>
</dbReference>
<protein>
    <recommendedName>
        <fullName evidence="4">tRNA pseudouridine synthase D</fullName>
        <ecNumber evidence="4">5.4.99.27</ecNumber>
    </recommendedName>
    <alternativeName>
        <fullName evidence="4">tRNA pseudouridine(13) synthase</fullName>
    </alternativeName>
    <alternativeName>
        <fullName evidence="4">tRNA pseudouridylate synthase D</fullName>
    </alternativeName>
    <alternativeName>
        <fullName evidence="4">tRNA-uridine isomerase D</fullName>
    </alternativeName>
</protein>
<dbReference type="InterPro" id="IPR020119">
    <property type="entry name" value="PsdUridine_synth_TruD_CS"/>
</dbReference>
<feature type="domain" description="TRUD" evidence="5">
    <location>
        <begin position="161"/>
        <end position="309"/>
    </location>
</feature>
<dbReference type="KEGG" id="mhd:Marky_1150"/>
<dbReference type="OrthoDB" id="1550679at2"/>
<dbReference type="Proteomes" id="UP000007030">
    <property type="component" value="Chromosome"/>
</dbReference>
<dbReference type="GO" id="GO:0005829">
    <property type="term" value="C:cytosol"/>
    <property type="evidence" value="ECO:0007669"/>
    <property type="project" value="TreeGrafter"/>
</dbReference>
<dbReference type="PROSITE" id="PS50984">
    <property type="entry name" value="TRUD"/>
    <property type="match status" value="1"/>
</dbReference>
<proteinExistence type="inferred from homology"/>
<evidence type="ECO:0000256" key="2">
    <source>
        <dbReference type="ARBA" id="ARBA00022694"/>
    </source>
</evidence>
<reference evidence="6 7" key="1">
    <citation type="journal article" date="2012" name="Stand. Genomic Sci.">
        <title>Complete genome sequence of the aerobic, heterotroph Marinithermus hydrothermalis type strain (T1(T)) from a deep-sea hydrothermal vent chimney.</title>
        <authorList>
            <person name="Copeland A."/>
            <person name="Gu W."/>
            <person name="Yasawong M."/>
            <person name="Lapidus A."/>
            <person name="Lucas S."/>
            <person name="Deshpande S."/>
            <person name="Pagani I."/>
            <person name="Tapia R."/>
            <person name="Cheng J.F."/>
            <person name="Goodwin L.A."/>
            <person name="Pitluck S."/>
            <person name="Liolios K."/>
            <person name="Ivanova N."/>
            <person name="Mavromatis K."/>
            <person name="Mikhailova N."/>
            <person name="Pati A."/>
            <person name="Chen A."/>
            <person name="Palaniappan K."/>
            <person name="Land M."/>
            <person name="Pan C."/>
            <person name="Brambilla E.M."/>
            <person name="Rohde M."/>
            <person name="Tindall B.J."/>
            <person name="Sikorski J."/>
            <person name="Goker M."/>
            <person name="Detter J.C."/>
            <person name="Bristow J."/>
            <person name="Eisen J.A."/>
            <person name="Markowitz V."/>
            <person name="Hugenholtz P."/>
            <person name="Kyrpides N.C."/>
            <person name="Klenk H.P."/>
            <person name="Woyke T."/>
        </authorList>
    </citation>
    <scope>NUCLEOTIDE SEQUENCE [LARGE SCALE GENOMIC DNA]</scope>
    <source>
        <strain evidence="7">DSM 14884 / JCM 11576 / T1</strain>
    </source>
</reference>
<evidence type="ECO:0000259" key="5">
    <source>
        <dbReference type="PROSITE" id="PS50984"/>
    </source>
</evidence>
<comment type="function">
    <text evidence="4">Responsible for synthesis of pseudouridine from uracil-13 in transfer RNAs.</text>
</comment>
<evidence type="ECO:0000256" key="3">
    <source>
        <dbReference type="ARBA" id="ARBA00023235"/>
    </source>
</evidence>
<dbReference type="RefSeq" id="WP_013703938.1">
    <property type="nucleotide sequence ID" value="NC_015387.1"/>
</dbReference>
<evidence type="ECO:0000313" key="7">
    <source>
        <dbReference type="Proteomes" id="UP000007030"/>
    </source>
</evidence>
<dbReference type="PANTHER" id="PTHR47811">
    <property type="entry name" value="TRNA PSEUDOURIDINE SYNTHASE D"/>
    <property type="match status" value="1"/>
</dbReference>
<dbReference type="GO" id="GO:0160150">
    <property type="term" value="F:tRNA pseudouridine(13) synthase activity"/>
    <property type="evidence" value="ECO:0007669"/>
    <property type="project" value="UniProtKB-EC"/>
</dbReference>
<dbReference type="GO" id="GO:0003723">
    <property type="term" value="F:RNA binding"/>
    <property type="evidence" value="ECO:0007669"/>
    <property type="project" value="InterPro"/>
</dbReference>
<dbReference type="Gene3D" id="3.30.2340.10">
    <property type="entry name" value="TruD, insertion domain"/>
    <property type="match status" value="1"/>
</dbReference>
<dbReference type="HOGENOM" id="CLU_005281_4_0_0"/>
<dbReference type="HAMAP" id="MF_01082">
    <property type="entry name" value="TruD"/>
    <property type="match status" value="1"/>
</dbReference>
<dbReference type="AlphaFoldDB" id="F2NP90"/>
<comment type="catalytic activity">
    <reaction evidence="4">
        <text>uridine(13) in tRNA = pseudouridine(13) in tRNA</text>
        <dbReference type="Rhea" id="RHEA:42540"/>
        <dbReference type="Rhea" id="RHEA-COMP:10105"/>
        <dbReference type="Rhea" id="RHEA-COMP:10106"/>
        <dbReference type="ChEBI" id="CHEBI:65314"/>
        <dbReference type="ChEBI" id="CHEBI:65315"/>
        <dbReference type="EC" id="5.4.99.27"/>
    </reaction>
</comment>
<sequence length="353" mass="40035">MTPELTFDFDRYPYLTADQPGIGGRIRVRTRDFQVEEVPAYPPSGQGEHLFIHLEKEGLTTRQVFEYIRDEMGVPEKLIGVAGLKDKHALTRQWFSIPKSHAPHLPRLERLPGVRVLEAAYHRNKLGVGHLKGNRFAILVRDPEGPPERARAILEALAAKGVPNYYGPQRFGIGGKNPERGYRLVTTGKGRGTPWLKKFLIGSLQSLLFNDWVALRLERGLYDRVVKGDIAKKHDSGGEFRVEDPEAETPRAQRLEISATGPLYGRKYFEATDEARRLEDAVLARYGLAREQFRARKGARRPVRFPLTDWSVEVTGEGVWLRFFLPKGSYATAVLREVMKKNPEAEPLEEEGL</sequence>
<dbReference type="Gene3D" id="3.30.2350.20">
    <property type="entry name" value="TruD, catalytic domain"/>
    <property type="match status" value="1"/>
</dbReference>